<reference evidence="3" key="1">
    <citation type="submission" date="2012-11" db="EMBL/GenBank/DDBJ databases">
        <authorList>
            <person name="Lucero-Rivera Y.E."/>
            <person name="Tovar-Ramirez D."/>
        </authorList>
    </citation>
    <scope>NUCLEOTIDE SEQUENCE [LARGE SCALE GENOMIC DNA]</scope>
    <source>
        <strain evidence="3">Araruama</strain>
    </source>
</reference>
<organism evidence="2 3">
    <name type="scientific">Candidatus Magnetoglobus multicellularis str. Araruama</name>
    <dbReference type="NCBI Taxonomy" id="890399"/>
    <lineage>
        <taxon>Bacteria</taxon>
        <taxon>Pseudomonadati</taxon>
        <taxon>Thermodesulfobacteriota</taxon>
        <taxon>Desulfobacteria</taxon>
        <taxon>Desulfobacterales</taxon>
        <taxon>Desulfobacteraceae</taxon>
        <taxon>Candidatus Magnetoglobus</taxon>
    </lineage>
</organism>
<dbReference type="SUPFAM" id="SSF103642">
    <property type="entry name" value="Sec-C motif"/>
    <property type="match status" value="1"/>
</dbReference>
<keyword evidence="1" id="KW-0812">Transmembrane</keyword>
<accession>A0A1V1P480</accession>
<dbReference type="EMBL" id="ATBP01000603">
    <property type="protein sequence ID" value="ETR69608.1"/>
    <property type="molecule type" value="Genomic_DNA"/>
</dbReference>
<feature type="transmembrane region" description="Helical" evidence="1">
    <location>
        <begin position="105"/>
        <end position="127"/>
    </location>
</feature>
<comment type="caution">
    <text evidence="2">The sequence shown here is derived from an EMBL/GenBank/DDBJ whole genome shotgun (WGS) entry which is preliminary data.</text>
</comment>
<gene>
    <name evidence="2" type="ORF">OMM_03827</name>
</gene>
<evidence type="ECO:0000256" key="1">
    <source>
        <dbReference type="SAM" id="Phobius"/>
    </source>
</evidence>
<dbReference type="InterPro" id="IPR004027">
    <property type="entry name" value="SEC_C_motif"/>
</dbReference>
<evidence type="ECO:0000313" key="3">
    <source>
        <dbReference type="Proteomes" id="UP000189670"/>
    </source>
</evidence>
<feature type="transmembrane region" description="Helical" evidence="1">
    <location>
        <begin position="147"/>
        <end position="174"/>
    </location>
</feature>
<protein>
    <submittedName>
        <fullName evidence="2">YGGT family protein</fullName>
    </submittedName>
</protein>
<name>A0A1V1P480_9BACT</name>
<keyword evidence="1" id="KW-1133">Transmembrane helix</keyword>
<sequence>MLLNDNAFLYAGPYYVQAVLPLIKKQIQWFHSDYVIHELIFETQGMSREISVKISIVRPFTDEFGKTGNWRDVSYSIHASTLYSHPIIIFSLLMAWPGLSIKRRLLSMCFACVLLFVVIVVDHPFHLISQAERGLIVNTFLGQIREFWVFMLTNGGRQFLSVLLVLLSISYEYFKLPGPQVKQKQVSRNSPCLCGSGKKFKHCCGQTGL</sequence>
<dbReference type="Gene3D" id="3.10.450.50">
    <property type="match status" value="1"/>
</dbReference>
<evidence type="ECO:0000313" key="2">
    <source>
        <dbReference type="EMBL" id="ETR69608.1"/>
    </source>
</evidence>
<dbReference type="Pfam" id="PF02810">
    <property type="entry name" value="SEC-C"/>
    <property type="match status" value="1"/>
</dbReference>
<dbReference type="Proteomes" id="UP000189670">
    <property type="component" value="Unassembled WGS sequence"/>
</dbReference>
<feature type="transmembrane region" description="Helical" evidence="1">
    <location>
        <begin position="75"/>
        <end position="93"/>
    </location>
</feature>
<proteinExistence type="predicted"/>
<keyword evidence="1" id="KW-0472">Membrane</keyword>
<dbReference type="AlphaFoldDB" id="A0A1V1P480"/>